<evidence type="ECO:0008006" key="4">
    <source>
        <dbReference type="Google" id="ProtNLM"/>
    </source>
</evidence>
<evidence type="ECO:0000313" key="3">
    <source>
        <dbReference type="Proteomes" id="UP000037151"/>
    </source>
</evidence>
<dbReference type="AlphaFoldDB" id="A0A0L0K700"/>
<feature type="chain" id="PRO_5005542176" description="Secreted protein" evidence="1">
    <location>
        <begin position="28"/>
        <end position="101"/>
    </location>
</feature>
<dbReference type="RefSeq" id="WP_050371555.1">
    <property type="nucleotide sequence ID" value="NZ_KQ257821.1"/>
</dbReference>
<dbReference type="PROSITE" id="PS51318">
    <property type="entry name" value="TAT"/>
    <property type="match status" value="1"/>
</dbReference>
<dbReference type="InterPro" id="IPR006311">
    <property type="entry name" value="TAT_signal"/>
</dbReference>
<evidence type="ECO:0000256" key="1">
    <source>
        <dbReference type="SAM" id="SignalP"/>
    </source>
</evidence>
<dbReference type="PATRIC" id="fig|42234.21.peg.3693"/>
<gene>
    <name evidence="2" type="ORF">IQ63_17915</name>
</gene>
<feature type="signal peptide" evidence="1">
    <location>
        <begin position="1"/>
        <end position="27"/>
    </location>
</feature>
<comment type="caution">
    <text evidence="2">The sequence shown here is derived from an EMBL/GenBank/DDBJ whole genome shotgun (WGS) entry which is preliminary data.</text>
</comment>
<dbReference type="Proteomes" id="UP000037151">
    <property type="component" value="Unassembled WGS sequence"/>
</dbReference>
<dbReference type="EMBL" id="JPPY01000119">
    <property type="protein sequence ID" value="KND33887.1"/>
    <property type="molecule type" value="Genomic_DNA"/>
</dbReference>
<accession>A0A0L0K700</accession>
<protein>
    <recommendedName>
        <fullName evidence="4">Secreted protein</fullName>
    </recommendedName>
</protein>
<name>A0A0L0K700_9ACTN</name>
<sequence>MISTRRMLAAAALAAGVAGFAAPMANAADIVPDDGKLNPIAMLDDLAMSDIPAEHRDEMPRVSSQVSEVKKLGGIPNELGQLHQLTDLAAPVTGLVPAIEG</sequence>
<proteinExistence type="predicted"/>
<reference evidence="3" key="1">
    <citation type="submission" date="2014-07" db="EMBL/GenBank/DDBJ databases">
        <title>Genome sequencing of plant-pathogenic Streptomyces species.</title>
        <authorList>
            <person name="Harrison J."/>
            <person name="Sapp M."/>
            <person name="Thwaites R."/>
            <person name="Studholme D.J."/>
        </authorList>
    </citation>
    <scope>NUCLEOTIDE SEQUENCE [LARGE SCALE GENOMIC DNA]</scope>
    <source>
        <strain evidence="3">NCPPB 4445</strain>
    </source>
</reference>
<evidence type="ECO:0000313" key="2">
    <source>
        <dbReference type="EMBL" id="KND33887.1"/>
    </source>
</evidence>
<organism evidence="2 3">
    <name type="scientific">Streptomyces acidiscabies</name>
    <dbReference type="NCBI Taxonomy" id="42234"/>
    <lineage>
        <taxon>Bacteria</taxon>
        <taxon>Bacillati</taxon>
        <taxon>Actinomycetota</taxon>
        <taxon>Actinomycetes</taxon>
        <taxon>Kitasatosporales</taxon>
        <taxon>Streptomycetaceae</taxon>
        <taxon>Streptomyces</taxon>
    </lineage>
</organism>
<dbReference type="OrthoDB" id="4303023at2"/>
<keyword evidence="1" id="KW-0732">Signal</keyword>